<proteinExistence type="predicted"/>
<dbReference type="Gene3D" id="1.20.1070.10">
    <property type="entry name" value="Rhodopsin 7-helix transmembrane proteins"/>
    <property type="match status" value="1"/>
</dbReference>
<organism evidence="2 3">
    <name type="scientific">Syphacia muris</name>
    <dbReference type="NCBI Taxonomy" id="451379"/>
    <lineage>
        <taxon>Eukaryota</taxon>
        <taxon>Metazoa</taxon>
        <taxon>Ecdysozoa</taxon>
        <taxon>Nematoda</taxon>
        <taxon>Chromadorea</taxon>
        <taxon>Rhabditida</taxon>
        <taxon>Spirurina</taxon>
        <taxon>Oxyuridomorpha</taxon>
        <taxon>Oxyuroidea</taxon>
        <taxon>Oxyuridae</taxon>
        <taxon>Syphacia</taxon>
    </lineage>
</organism>
<dbReference type="SUPFAM" id="SSF81321">
    <property type="entry name" value="Family A G protein-coupled receptor-like"/>
    <property type="match status" value="1"/>
</dbReference>
<dbReference type="PANTHER" id="PTHR22943:SF248">
    <property type="entry name" value="SEVEN TM RECEPTOR"/>
    <property type="match status" value="1"/>
</dbReference>
<reference evidence="3" key="1">
    <citation type="submission" date="2017-02" db="UniProtKB">
        <authorList>
            <consortium name="WormBaseParasite"/>
        </authorList>
    </citation>
    <scope>IDENTIFICATION</scope>
</reference>
<keyword evidence="2" id="KW-1185">Reference proteome</keyword>
<dbReference type="PANTHER" id="PTHR22943">
    <property type="entry name" value="7-TRANSMEMBRANE DOMAIN RECEPTOR C.ELEGANS"/>
    <property type="match status" value="1"/>
</dbReference>
<name>A0A0N5ATU7_9BILA</name>
<accession>A0A0N5ATU7</accession>
<keyword evidence="1" id="KW-1133">Transmembrane helix</keyword>
<evidence type="ECO:0000256" key="1">
    <source>
        <dbReference type="SAM" id="Phobius"/>
    </source>
</evidence>
<feature type="transmembrane region" description="Helical" evidence="1">
    <location>
        <begin position="20"/>
        <end position="43"/>
    </location>
</feature>
<keyword evidence="1" id="KW-0472">Membrane</keyword>
<dbReference type="Proteomes" id="UP000046393">
    <property type="component" value="Unplaced"/>
</dbReference>
<dbReference type="InterPro" id="IPR019421">
    <property type="entry name" value="7TM_GPCR_serpentine_rcpt_Srd"/>
</dbReference>
<dbReference type="Pfam" id="PF10317">
    <property type="entry name" value="7TM_GPCR_Srd"/>
    <property type="match status" value="1"/>
</dbReference>
<feature type="transmembrane region" description="Helical" evidence="1">
    <location>
        <begin position="266"/>
        <end position="288"/>
    </location>
</feature>
<feature type="transmembrane region" description="Helical" evidence="1">
    <location>
        <begin position="217"/>
        <end position="239"/>
    </location>
</feature>
<feature type="transmembrane region" description="Helical" evidence="1">
    <location>
        <begin position="359"/>
        <end position="378"/>
    </location>
</feature>
<evidence type="ECO:0000313" key="2">
    <source>
        <dbReference type="Proteomes" id="UP000046393"/>
    </source>
</evidence>
<dbReference type="WBParaSite" id="SMUV_0000826701-mRNA-1">
    <property type="protein sequence ID" value="SMUV_0000826701-mRNA-1"/>
    <property type="gene ID" value="SMUV_0000826701"/>
</dbReference>
<dbReference type="STRING" id="451379.A0A0N5ATU7"/>
<feature type="transmembrane region" description="Helical" evidence="1">
    <location>
        <begin position="64"/>
        <end position="82"/>
    </location>
</feature>
<sequence>MSSSPTHDDENGLGSMPTIFLYIYSAQLVLSFTLNAMVLHLTIRRFGSMKRLNVREDYLQNYRLLLSHTAVVCMRSSFIFWLSQMVIHIRPKAAIITTKGPLLLLFNHSKIGFIIFKLLFSDFPGIISVMALSVSLEVLYRYLAVIHPKTVLRFFGPKRTLLLLVPVYLLEIGIFILGYTGVTNDQTALSNYFPIGNGHVDAESIYIGTFFANSPGYIIACSLSCIIALASVVFVFYCSAKVREQLRRRETVLYSRTINAQRKLVFALRIQAVIPILFVIPQFVVTLLTMTTSTTPLQEYFAFNLIGWFPVLDPLITIYFVKPFRLSLYRVFGLNYTKRCKSSLLNSSPKTKAGNTMDIWLLFNVIAIIVSICVYANGDGDGVDDILNGKLLAAEMTEMRSSYVLSLKSVSQI</sequence>
<dbReference type="AlphaFoldDB" id="A0A0N5ATU7"/>
<feature type="transmembrane region" description="Helical" evidence="1">
    <location>
        <begin position="161"/>
        <end position="182"/>
    </location>
</feature>
<keyword evidence="1" id="KW-0812">Transmembrane</keyword>
<protein>
    <submittedName>
        <fullName evidence="3">G protein-coupled receptor</fullName>
    </submittedName>
</protein>
<feature type="transmembrane region" description="Helical" evidence="1">
    <location>
        <begin position="300"/>
        <end position="321"/>
    </location>
</feature>
<feature type="transmembrane region" description="Helical" evidence="1">
    <location>
        <begin position="111"/>
        <end position="140"/>
    </location>
</feature>
<evidence type="ECO:0000313" key="3">
    <source>
        <dbReference type="WBParaSite" id="SMUV_0000826701-mRNA-1"/>
    </source>
</evidence>